<dbReference type="GO" id="GO:0006260">
    <property type="term" value="P:DNA replication"/>
    <property type="evidence" value="ECO:0007669"/>
    <property type="project" value="InterPro"/>
</dbReference>
<keyword evidence="2" id="KW-1185">Reference proteome</keyword>
<evidence type="ECO:0000313" key="1">
    <source>
        <dbReference type="EMBL" id="EAV47188.1"/>
    </source>
</evidence>
<accession>A0P6M8</accession>
<dbReference type="SUPFAM" id="SSF50249">
    <property type="entry name" value="Nucleic acid-binding proteins"/>
    <property type="match status" value="1"/>
</dbReference>
<dbReference type="OrthoDB" id="9180733at2"/>
<sequence length="93" mass="10401">MNNFSLEGEIVHLEGLRFTPAGLPVLSMRIKHHSKQSEAELSKMVNLEIEAVMIGKLTGSDLALGNKCLFHGFLEKKSLKSNQIIFHITQINK</sequence>
<dbReference type="InterPro" id="IPR012340">
    <property type="entry name" value="NA-bd_OB-fold"/>
</dbReference>
<dbReference type="Pfam" id="PF22657">
    <property type="entry name" value="SSB_1"/>
    <property type="match status" value="1"/>
</dbReference>
<dbReference type="Gene3D" id="2.40.50.140">
    <property type="entry name" value="Nucleic acid-binding proteins"/>
    <property type="match status" value="1"/>
</dbReference>
<dbReference type="Proteomes" id="UP000054262">
    <property type="component" value="Unassembled WGS sequence"/>
</dbReference>
<dbReference type="PIRSF" id="PIRSF003135">
    <property type="entry name" value="Primosomal_n"/>
    <property type="match status" value="1"/>
</dbReference>
<name>A0P6M8_9PROT</name>
<dbReference type="EMBL" id="AAUX01000001">
    <property type="protein sequence ID" value="EAV47188.1"/>
    <property type="molecule type" value="Genomic_DNA"/>
</dbReference>
<reference evidence="1 2" key="1">
    <citation type="submission" date="2006-11" db="EMBL/GenBank/DDBJ databases">
        <authorList>
            <person name="Giovannoni S."/>
            <person name="Vergin K."/>
            <person name="Ferriera S."/>
            <person name="Johnson J."/>
            <person name="Kravitz S."/>
            <person name="Beeson K."/>
            <person name="Sutton G."/>
            <person name="Rogers Y.-H."/>
            <person name="Friedman R."/>
            <person name="Frazier M."/>
            <person name="Venter J.C."/>
        </authorList>
    </citation>
    <scope>NUCLEOTIDE SEQUENCE [LARGE SCALE GENOMIC DNA]</scope>
    <source>
        <strain evidence="1 2">HTCC2181</strain>
    </source>
</reference>
<gene>
    <name evidence="1" type="ORF">MB2181_03905</name>
</gene>
<dbReference type="GO" id="GO:0030894">
    <property type="term" value="C:replisome"/>
    <property type="evidence" value="ECO:0007669"/>
    <property type="project" value="InterPro"/>
</dbReference>
<dbReference type="GO" id="GO:0003697">
    <property type="term" value="F:single-stranded DNA binding"/>
    <property type="evidence" value="ECO:0007669"/>
    <property type="project" value="InterPro"/>
</dbReference>
<protein>
    <submittedName>
        <fullName evidence="1">Primosomal replication protein N-like</fullName>
    </submittedName>
</protein>
<evidence type="ECO:0000313" key="2">
    <source>
        <dbReference type="Proteomes" id="UP000054262"/>
    </source>
</evidence>
<organism evidence="1 2">
    <name type="scientific">Methylophilales bacterium HTCC2181</name>
    <dbReference type="NCBI Taxonomy" id="383631"/>
    <lineage>
        <taxon>Bacteria</taxon>
        <taxon>Pseudomonadati</taxon>
        <taxon>Pseudomonadota</taxon>
        <taxon>Betaproteobacteria</taxon>
        <taxon>Nitrosomonadales</taxon>
        <taxon>OM43 clade</taxon>
    </lineage>
</organism>
<dbReference type="NCBIfam" id="TIGR04418">
    <property type="entry name" value="PriB_gamma"/>
    <property type="match status" value="1"/>
</dbReference>
<dbReference type="InterPro" id="IPR023646">
    <property type="entry name" value="Prisomal_replication_PriB"/>
</dbReference>
<dbReference type="AlphaFoldDB" id="A0P6M8"/>
<proteinExistence type="predicted"/>
<comment type="caution">
    <text evidence="1">The sequence shown here is derived from an EMBL/GenBank/DDBJ whole genome shotgun (WGS) entry which is preliminary data.</text>
</comment>